<dbReference type="GO" id="GO:0016757">
    <property type="term" value="F:glycosyltransferase activity"/>
    <property type="evidence" value="ECO:0007669"/>
    <property type="project" value="UniProtKB-KW"/>
</dbReference>
<dbReference type="PANTHER" id="PTHR12526">
    <property type="entry name" value="GLYCOSYLTRANSFERASE"/>
    <property type="match status" value="1"/>
</dbReference>
<gene>
    <name evidence="4" type="ORF">EYQ70_03000</name>
</gene>
<evidence type="ECO:0000313" key="4">
    <source>
        <dbReference type="EMBL" id="HIF37359.1"/>
    </source>
</evidence>
<keyword evidence="2" id="KW-0808">Transferase</keyword>
<keyword evidence="1" id="KW-0328">Glycosyltransferase</keyword>
<dbReference type="InterPro" id="IPR028098">
    <property type="entry name" value="Glyco_trans_4-like_N"/>
</dbReference>
<accession>A0A7J4GTQ6</accession>
<dbReference type="Proteomes" id="UP000585802">
    <property type="component" value="Unassembled WGS sequence"/>
</dbReference>
<proteinExistence type="predicted"/>
<organism evidence="4 5">
    <name type="scientific">Marine Group III euryarchaeote</name>
    <dbReference type="NCBI Taxonomy" id="2173149"/>
    <lineage>
        <taxon>Archaea</taxon>
        <taxon>Methanobacteriati</taxon>
        <taxon>Thermoplasmatota</taxon>
        <taxon>Thermoplasmata</taxon>
        <taxon>Candidatus Thermoprofundales</taxon>
    </lineage>
</organism>
<evidence type="ECO:0000259" key="3">
    <source>
        <dbReference type="Pfam" id="PF13439"/>
    </source>
</evidence>
<dbReference type="SUPFAM" id="SSF53756">
    <property type="entry name" value="UDP-Glycosyltransferase/glycogen phosphorylase"/>
    <property type="match status" value="1"/>
</dbReference>
<feature type="domain" description="Glycosyltransferase subfamily 4-like N-terminal" evidence="3">
    <location>
        <begin position="18"/>
        <end position="161"/>
    </location>
</feature>
<dbReference type="EMBL" id="DUCX01000040">
    <property type="protein sequence ID" value="HIF37359.1"/>
    <property type="molecule type" value="Genomic_DNA"/>
</dbReference>
<protein>
    <recommendedName>
        <fullName evidence="3">Glycosyltransferase subfamily 4-like N-terminal domain-containing protein</fullName>
    </recommendedName>
</protein>
<comment type="caution">
    <text evidence="4">The sequence shown here is derived from an EMBL/GenBank/DDBJ whole genome shotgun (WGS) entry which is preliminary data.</text>
</comment>
<sequence length="416" mass="47153">MSLVIMVRSRLTTGGFAEPVVADTARSLSKQGHRVILLAWDRTGKNETTTTTEWGTIWRYQEECALNDAALFARKLPAFLSWSTWQILAFQKIEKDIVLHYHDLDTLMGGVFTSKLAELPLIYDCHENYPGLVKGAVSSIVAKLLHKLEARLLSHCDGIISAGPANYARLDGMLEQGGKAPFAATEEEAFKVMALPQRDFLNTKLTRIGNIKRLDNYPLRRIENKEKNKTFRLLYIGVLERHPSRGILETIMTVSKMKGIQLDIGGFGTLVPTIRRLQEKSKNVNYMGPIHPDNVALKTIESDAVLMALDPSNINNRLSAPNKLFEAMAASVPIITCKELLMGQLVEREEIGLTFEWGKWDRLKAVLMKMMFDPTLCLEMGKRGRRLAEKVHNWEYCEDRIESLYKFVKKTRNQDA</sequence>
<name>A0A7J4GTQ6_9ARCH</name>
<reference evidence="5" key="1">
    <citation type="journal article" date="2019" name="bioRxiv">
        <title>Genome diversification in globally distributed novel marine Proteobacteria is linked to environmental adaptation.</title>
        <authorList>
            <person name="Zhou Z."/>
            <person name="Tran P.Q."/>
            <person name="Kieft K."/>
            <person name="Anantharaman K."/>
        </authorList>
    </citation>
    <scope>NUCLEOTIDE SEQUENCE [LARGE SCALE GENOMIC DNA]</scope>
</reference>
<evidence type="ECO:0000313" key="5">
    <source>
        <dbReference type="Proteomes" id="UP000585802"/>
    </source>
</evidence>
<evidence type="ECO:0000256" key="1">
    <source>
        <dbReference type="ARBA" id="ARBA00022676"/>
    </source>
</evidence>
<dbReference type="Pfam" id="PF13439">
    <property type="entry name" value="Glyco_transf_4"/>
    <property type="match status" value="1"/>
</dbReference>
<dbReference type="PANTHER" id="PTHR12526:SF510">
    <property type="entry name" value="D-INOSITOL 3-PHOSPHATE GLYCOSYLTRANSFERASE"/>
    <property type="match status" value="1"/>
</dbReference>
<evidence type="ECO:0000256" key="2">
    <source>
        <dbReference type="ARBA" id="ARBA00022679"/>
    </source>
</evidence>
<dbReference type="AlphaFoldDB" id="A0A7J4GTQ6"/>
<dbReference type="Gene3D" id="3.40.50.2000">
    <property type="entry name" value="Glycogen Phosphorylase B"/>
    <property type="match status" value="2"/>
</dbReference>